<keyword evidence="7" id="KW-1185">Reference proteome</keyword>
<evidence type="ECO:0000313" key="6">
    <source>
        <dbReference type="EMBL" id="QPH12355.1"/>
    </source>
</evidence>
<evidence type="ECO:0000256" key="5">
    <source>
        <dbReference type="SAM" id="MobiDB-lite"/>
    </source>
</evidence>
<keyword evidence="3" id="KW-0813">Transport</keyword>
<evidence type="ECO:0000256" key="4">
    <source>
        <dbReference type="ARBA" id="ARBA00023242"/>
    </source>
</evidence>
<comment type="similarity">
    <text evidence="2">Belongs to the NUP186/NUP192/NUP205 family.</text>
</comment>
<dbReference type="EMBL" id="CP031389">
    <property type="protein sequence ID" value="QPH12355.1"/>
    <property type="molecule type" value="Genomic_DNA"/>
</dbReference>
<dbReference type="OrthoDB" id="2019644at2759"/>
<proteinExistence type="inferred from homology"/>
<keyword evidence="4" id="KW-0539">Nucleus</keyword>
<evidence type="ECO:0000256" key="1">
    <source>
        <dbReference type="ARBA" id="ARBA00004123"/>
    </source>
</evidence>
<dbReference type="InterPro" id="IPR021827">
    <property type="entry name" value="Nup186/Nup192/Nup205"/>
</dbReference>
<comment type="subcellular location">
    <subcellularLocation>
        <location evidence="1">Nucleus</location>
    </subcellularLocation>
</comment>
<dbReference type="Pfam" id="PF11894">
    <property type="entry name" value="Nup192"/>
    <property type="match status" value="1"/>
</dbReference>
<dbReference type="GO" id="GO:0006999">
    <property type="term" value="P:nuclear pore organization"/>
    <property type="evidence" value="ECO:0007669"/>
    <property type="project" value="TreeGrafter"/>
</dbReference>
<organism evidence="6 7">
    <name type="scientific">Epichloe festucae (strain Fl1)</name>
    <dbReference type="NCBI Taxonomy" id="877507"/>
    <lineage>
        <taxon>Eukaryota</taxon>
        <taxon>Fungi</taxon>
        <taxon>Dikarya</taxon>
        <taxon>Ascomycota</taxon>
        <taxon>Pezizomycotina</taxon>
        <taxon>Sordariomycetes</taxon>
        <taxon>Hypocreomycetidae</taxon>
        <taxon>Hypocreales</taxon>
        <taxon>Clavicipitaceae</taxon>
        <taxon>Epichloe</taxon>
    </lineage>
</organism>
<dbReference type="Proteomes" id="UP000594364">
    <property type="component" value="Chromosome 5"/>
</dbReference>
<evidence type="ECO:0000256" key="2">
    <source>
        <dbReference type="ARBA" id="ARBA00005892"/>
    </source>
</evidence>
<dbReference type="GO" id="GO:0044611">
    <property type="term" value="C:nuclear pore inner ring"/>
    <property type="evidence" value="ECO:0007669"/>
    <property type="project" value="TreeGrafter"/>
</dbReference>
<accession>A0A7U3Q0R2</accession>
<reference evidence="6 7" key="1">
    <citation type="journal article" date="2018" name="PLoS Genet.">
        <title>Repeat elements organise 3D genome structure and mediate transcription in the filamentous fungus Epichloe festucae.</title>
        <authorList>
            <person name="Winter D.J."/>
            <person name="Ganley A.R.D."/>
            <person name="Young C.A."/>
            <person name="Liachko I."/>
            <person name="Schardl C.L."/>
            <person name="Dupont P.Y."/>
            <person name="Berry D."/>
            <person name="Ram A."/>
            <person name="Scott B."/>
            <person name="Cox M.P."/>
        </authorList>
    </citation>
    <scope>NUCLEOTIDE SEQUENCE [LARGE SCALE GENOMIC DNA]</scope>
    <source>
        <strain evidence="6 7">Fl1</strain>
    </source>
</reference>
<gene>
    <name evidence="6" type="ORF">C2857_004500</name>
</gene>
<evidence type="ECO:0000313" key="7">
    <source>
        <dbReference type="Proteomes" id="UP000594364"/>
    </source>
</evidence>
<name>A0A7U3Q0R2_EPIFF</name>
<dbReference type="PANTHER" id="PTHR31344">
    <property type="entry name" value="NUCLEAR PORE COMPLEX PROTEIN NUP205"/>
    <property type="match status" value="1"/>
</dbReference>
<dbReference type="PANTHER" id="PTHR31344:SF0">
    <property type="entry name" value="NUCLEAR PORE COMPLEX PROTEIN NUP205"/>
    <property type="match status" value="1"/>
</dbReference>
<feature type="region of interest" description="Disordered" evidence="5">
    <location>
        <begin position="561"/>
        <end position="582"/>
    </location>
</feature>
<evidence type="ECO:0000256" key="3">
    <source>
        <dbReference type="ARBA" id="ARBA00022448"/>
    </source>
</evidence>
<protein>
    <recommendedName>
        <fullName evidence="8">Nuclear pore complex subunit Nup192</fullName>
    </recommendedName>
</protein>
<sequence length="1665" mass="185685">MAEITVLDALQAFHRELVALNAGYGDTPESLNNEILVQIFERELGKLWDGPPKNDKSRNTVRSGKLSIEGDEFIINDNFQQDALLLSDELDADELDAAKCLFESQDDPSVLGRSLLECGIIRFHQQRKYVLDILRLLLELDSAEDDNEESSALETIKMYVAARLFQSGPGGAKRYVPRCMAAMARIKNWLQKLAERIAAAQTLSQVKPGQLSEEMETVEFSRVSLIQQHELLGVILCRCIEKRQADTSDFMDFVSTLKKVDKYDNLLAHLIPAMGAYIFLFGSEEGGYDLIKVRGLHNKLFPASDDSTWPLPHLHAAFRAWWLAEYSGFYLDDPPEAAIPPGTDLDEEDRQRSKQFLDALKDGAFDFLLSVAGDVKPADWHDSVRVGMRNWLTRKSTALAADSVQFAGFFQVCLMSQIEVFVDAFISNLPDVLRKLRVEEDEQRQLSQAHEQDLDLERFLLIIAYSYEGRPDAASNFWSDPDSNLAGFMYWASRRASTPLVTAFCEMLQAIAGNDDCATAAHEFLLDDGHQSSGKMRRSQSLTWTQIFRELDFFSEKIRQKPTTTQTSRFRGGKPPTEQVETEPESAMLLECYLRLMTKLSTESETTRLFLLQNANYNLVDMLYELASSPIPPRLRGCVFFVLKALMSRKTTQESYTMWTCLENWITGGYAGASAGTVRPAQPAPLMSMDRILDEMSSGFEDPESFVQLLLSLMSPAIDSSPLNDSLPFPESLGSNSRNPGVELYVDFVMGLVFANKVQDLQDKHQLRVLKLSCLDFMLTCLSTFNEDLIVFANETTINIDSVIAATDLATYVQRHPFARVMEWMFNDRVMIALFGTIHQEPADVGNAAPDSPLILGILRAVEVISKVLDLEATYLDLVRPLIKTQSGPRRQPVANAAYASFQDGLVTRLNLVVDLGNYCGIGHPDLTLACLKLLEKMSSSSKIAATWSGSGRHPHRNKAIVAMEANGEHESIARSFVSELMAPLEAGREADSPNYITKIYILDFLLQCLGTTPKEPTIAHLLLGFKCGVDSVTIESNGAFSNQTALFHTLLRLLMEIPSGDGEGTRQWLVAIKSKVMRILHILWSSPLSASLVIGELRANEFLFHLLVRETVIQPDLLWEGQNVAVPHFPITEGAATLVDFLTIRSIALEYMAMELCMISQGKIPSMKRRIFDALNGQVIGDGKQAIQTPTVFDLFDFLLPEGIWETSPPPIQFYKDMDISVCLENDADDNAVYNTDRVREIVLLQRGESHSQGTIISAQDLAAVEREGAMILEYLVSTNRQKQIATQCVKVLRSWTRLLLVMIECNDYKGTAQTSFFLQALQAVLPSLEAFASERPGEALELATVARVLLSKLELGKQQDRTDQHGQSIGNLVGDKLYQLFQICLQAVGKWAGTPELRSVYYEICYRYLTGMSEQGVLDPSRPKTTKTIQIYGERLINVICDDAYCGEASCQSAALVLLSSLVHVGRQENDTYVVETLNRLNFIGIVVDSLRNLMHEWHDAYASGHIDQRNYQNARLALLLQIAQSRTGAKCILYANLFRAIDTSGLFTADPELQSDAQNSQALEQHYDLLAKVVRIVGAALLSRGSHNTVQGRKFLTENRMLVTHTLKRSAGIGGGASNDGLDEKVGDLADALMVVIAATGFLEYENEAVVEPIRSNHSLFH</sequence>
<evidence type="ECO:0008006" key="8">
    <source>
        <dbReference type="Google" id="ProtNLM"/>
    </source>
</evidence>
<dbReference type="GO" id="GO:0017056">
    <property type="term" value="F:structural constituent of nuclear pore"/>
    <property type="evidence" value="ECO:0007669"/>
    <property type="project" value="TreeGrafter"/>
</dbReference>